<comment type="similarity">
    <text evidence="1">Belongs to the cullin family.</text>
</comment>
<sequence length="217" mass="25823">MKQQLRPFFQRFRFHLDKFPDEETTNNWRLLKARMILSLTTTTTLQTPTTTTTQNNDDYLQEEMFKYVLLLNDLRYYHILYKKLEKLFNNHINSYILPFLLNNNDDDNDAHFLTKLNSSWQSYKVSMHLFKRILYNIELFTQASQKPITDLGLSLFNDLVLRSPPIKEKIFNSLVLLSMKIQQGDTIDLYSIKSIGEQMILNAVKKNQTIFYMNTTQ</sequence>
<accession>A0A8J4UWH6</accession>
<name>A0A8J4UWH6_9MYCE</name>
<keyword evidence="4" id="KW-1185">Reference proteome</keyword>
<proteinExistence type="inferred from homology"/>
<gene>
    <name evidence="3" type="ORF">CYY_009109</name>
</gene>
<dbReference type="Gene3D" id="1.20.1310.10">
    <property type="entry name" value="Cullin Repeats"/>
    <property type="match status" value="1"/>
</dbReference>
<evidence type="ECO:0000313" key="3">
    <source>
        <dbReference type="EMBL" id="KAF2069568.1"/>
    </source>
</evidence>
<dbReference type="PANTHER" id="PTHR11932">
    <property type="entry name" value="CULLIN"/>
    <property type="match status" value="1"/>
</dbReference>
<dbReference type="InterPro" id="IPR016159">
    <property type="entry name" value="Cullin_repeat-like_dom_sf"/>
</dbReference>
<dbReference type="InterPro" id="IPR045093">
    <property type="entry name" value="Cullin"/>
</dbReference>
<dbReference type="AlphaFoldDB" id="A0A8J4UWH6"/>
<dbReference type="InterPro" id="IPR001373">
    <property type="entry name" value="Cullin_N"/>
</dbReference>
<evidence type="ECO:0000313" key="4">
    <source>
        <dbReference type="Proteomes" id="UP000695562"/>
    </source>
</evidence>
<organism evidence="3 4">
    <name type="scientific">Polysphondylium violaceum</name>
    <dbReference type="NCBI Taxonomy" id="133409"/>
    <lineage>
        <taxon>Eukaryota</taxon>
        <taxon>Amoebozoa</taxon>
        <taxon>Evosea</taxon>
        <taxon>Eumycetozoa</taxon>
        <taxon>Dictyostelia</taxon>
        <taxon>Dictyosteliales</taxon>
        <taxon>Dictyosteliaceae</taxon>
        <taxon>Polysphondylium</taxon>
    </lineage>
</organism>
<protein>
    <recommendedName>
        <fullName evidence="2">Cullin N-terminal domain-containing protein</fullName>
    </recommendedName>
</protein>
<reference evidence="3" key="1">
    <citation type="submission" date="2020-01" db="EMBL/GenBank/DDBJ databases">
        <title>Development of genomics and gene disruption for Polysphondylium violaceum indicates a role for the polyketide synthase stlB in stalk morphogenesis.</title>
        <authorList>
            <person name="Narita B."/>
            <person name="Kawabe Y."/>
            <person name="Kin K."/>
            <person name="Saito T."/>
            <person name="Gibbs R."/>
            <person name="Kuspa A."/>
            <person name="Muzny D."/>
            <person name="Queller D."/>
            <person name="Richards S."/>
            <person name="Strassman J."/>
            <person name="Sucgang R."/>
            <person name="Worley K."/>
            <person name="Schaap P."/>
        </authorList>
    </citation>
    <scope>NUCLEOTIDE SEQUENCE</scope>
    <source>
        <strain evidence="3">QSvi11</strain>
    </source>
</reference>
<dbReference type="Pfam" id="PF00888">
    <property type="entry name" value="Cullin"/>
    <property type="match status" value="1"/>
</dbReference>
<feature type="domain" description="Cullin N-terminal" evidence="2">
    <location>
        <begin position="75"/>
        <end position="208"/>
    </location>
</feature>
<comment type="caution">
    <text evidence="3">The sequence shown here is derived from an EMBL/GenBank/DDBJ whole genome shotgun (WGS) entry which is preliminary data.</text>
</comment>
<dbReference type="EMBL" id="AJWJ01000638">
    <property type="protein sequence ID" value="KAF2069568.1"/>
    <property type="molecule type" value="Genomic_DNA"/>
</dbReference>
<dbReference type="Proteomes" id="UP000695562">
    <property type="component" value="Unassembled WGS sequence"/>
</dbReference>
<evidence type="ECO:0000259" key="2">
    <source>
        <dbReference type="Pfam" id="PF00888"/>
    </source>
</evidence>
<dbReference type="SUPFAM" id="SSF74788">
    <property type="entry name" value="Cullin repeat-like"/>
    <property type="match status" value="1"/>
</dbReference>
<dbReference type="GO" id="GO:0031625">
    <property type="term" value="F:ubiquitin protein ligase binding"/>
    <property type="evidence" value="ECO:0007669"/>
    <property type="project" value="InterPro"/>
</dbReference>
<dbReference type="GO" id="GO:0006511">
    <property type="term" value="P:ubiquitin-dependent protein catabolic process"/>
    <property type="evidence" value="ECO:0007669"/>
    <property type="project" value="InterPro"/>
</dbReference>
<evidence type="ECO:0000256" key="1">
    <source>
        <dbReference type="ARBA" id="ARBA00006019"/>
    </source>
</evidence>